<dbReference type="RefSeq" id="YP_007674367.1">
    <property type="nucleotide sequence ID" value="NC_020851.1"/>
</dbReference>
<accession>M4QPH2</accession>
<dbReference type="Proteomes" id="UP000201252">
    <property type="component" value="Segment"/>
</dbReference>
<dbReference type="InterPro" id="IPR012668">
    <property type="entry name" value="CHP02466"/>
</dbReference>
<proteinExistence type="predicted"/>
<protein>
    <recommendedName>
        <fullName evidence="3">2OG-Fe(II) oxygenase</fullName>
    </recommendedName>
</protein>
<dbReference type="GeneID" id="15010904"/>
<gene>
    <name evidence="1" type="ORF">SWZG_00002</name>
</gene>
<dbReference type="Pfam" id="PF13759">
    <property type="entry name" value="2OG-FeII_Oxy_5"/>
    <property type="match status" value="1"/>
</dbReference>
<dbReference type="NCBIfam" id="TIGR02466">
    <property type="entry name" value="TIGR02466 family protein"/>
    <property type="match status" value="1"/>
</dbReference>
<evidence type="ECO:0000313" key="2">
    <source>
        <dbReference type="Proteomes" id="UP000201252"/>
    </source>
</evidence>
<evidence type="ECO:0000313" key="1">
    <source>
        <dbReference type="EMBL" id="AGH31515.1"/>
    </source>
</evidence>
<dbReference type="OrthoDB" id="26528at10239"/>
<sequence>MAQLKEGIIFPTNFYIADLFNEHQNQKYKNFLMELSKRTEGERRSNRNGWQSDTFLWKENIFKPLLDETLNASKIIANNLSNKELPQMVVRAMWGNINPKGGFNFTHVHPSGWLSGVYYIQLPEKNNEIVFQDPRSARMMDFQRSSLIKDEYFSHYPKVGELLLFPSWLPHFVTPNTSDQNRISISFNVELIV</sequence>
<organism evidence="1 2">
    <name type="scientific">Synechococcus phage S-SKS1</name>
    <dbReference type="NCBI Taxonomy" id="754042"/>
    <lineage>
        <taxon>Viruses</taxon>
        <taxon>Duplodnaviria</taxon>
        <taxon>Heunggongvirae</taxon>
        <taxon>Uroviricota</taxon>
        <taxon>Caudoviricetes</taxon>
        <taxon>Llyrvirus</taxon>
        <taxon>Llyrvirus SSKS1</taxon>
    </lineage>
</organism>
<dbReference type="KEGG" id="vg:15010904"/>
<evidence type="ECO:0008006" key="3">
    <source>
        <dbReference type="Google" id="ProtNLM"/>
    </source>
</evidence>
<name>M4QPH2_9CAUD</name>
<dbReference type="Gene3D" id="2.60.120.620">
    <property type="entry name" value="q2cbj1_9rhob like domain"/>
    <property type="match status" value="1"/>
</dbReference>
<keyword evidence="2" id="KW-1185">Reference proteome</keyword>
<reference evidence="1 2" key="1">
    <citation type="submission" date="2010-10" db="EMBL/GenBank/DDBJ databases">
        <title>The Genome Sequence of Synechococcus phage S-SKS1.</title>
        <authorList>
            <consortium name="The Broad Institute Genome Sequencing Platform"/>
            <person name="Henn M.R."/>
            <person name="Clokie M."/>
            <person name="Levin J."/>
            <person name="Malboeuf C."/>
            <person name="Casali M."/>
            <person name="Russ C."/>
            <person name="Lennon N."/>
            <person name="Chapman S.B."/>
            <person name="Erlich R."/>
            <person name="Young S.K."/>
            <person name="Yandava C."/>
            <person name="Zeng Q."/>
            <person name="Alvarado L."/>
            <person name="Anderson S."/>
            <person name="Berlin A."/>
            <person name="Chen Z."/>
            <person name="Freedman E."/>
            <person name="Gellesch M."/>
            <person name="Goldberg J."/>
            <person name="Green L."/>
            <person name="Griggs A."/>
            <person name="Gujja S."/>
            <person name="Heilman E.R."/>
            <person name="Heiman D."/>
            <person name="Hollinger A."/>
            <person name="Howarth C."/>
            <person name="Larson L."/>
            <person name="Mehta T."/>
            <person name="Pearson M."/>
            <person name="Roberts A."/>
            <person name="Ryan E."/>
            <person name="Saif S."/>
            <person name="Shea T."/>
            <person name="Shenoy N."/>
            <person name="Sisk P."/>
            <person name="Stolte C."/>
            <person name="Sykes S."/>
            <person name="White J."/>
            <person name="Haas B."/>
            <person name="Nusbaum C."/>
            <person name="Birren B."/>
        </authorList>
    </citation>
    <scope>NUCLEOTIDE SEQUENCE [LARGE SCALE GENOMIC DNA]</scope>
</reference>
<dbReference type="EMBL" id="HQ633071">
    <property type="protein sequence ID" value="AGH31515.1"/>
    <property type="molecule type" value="Genomic_DNA"/>
</dbReference>
<dbReference type="SUPFAM" id="SSF51197">
    <property type="entry name" value="Clavaminate synthase-like"/>
    <property type="match status" value="1"/>
</dbReference>